<evidence type="ECO:0000313" key="2">
    <source>
        <dbReference type="Proteomes" id="UP000265520"/>
    </source>
</evidence>
<proteinExistence type="predicted"/>
<dbReference type="EMBL" id="LXQA010801496">
    <property type="protein sequence ID" value="MCI71679.1"/>
    <property type="molecule type" value="Genomic_DNA"/>
</dbReference>
<feature type="non-terminal residue" evidence="1">
    <location>
        <position position="39"/>
    </location>
</feature>
<protein>
    <submittedName>
        <fullName evidence="1">Uncharacterized protein</fullName>
    </submittedName>
</protein>
<evidence type="ECO:0000313" key="1">
    <source>
        <dbReference type="EMBL" id="MCI71679.1"/>
    </source>
</evidence>
<keyword evidence="2" id="KW-1185">Reference proteome</keyword>
<dbReference type="Proteomes" id="UP000265520">
    <property type="component" value="Unassembled WGS sequence"/>
</dbReference>
<sequence>MTGLLLDHTSLTKAEGIEVLVNLLGADASVVDYEVTRTK</sequence>
<dbReference type="AlphaFoldDB" id="A0A392UDR8"/>
<reference evidence="1 2" key="1">
    <citation type="journal article" date="2018" name="Front. Plant Sci.">
        <title>Red Clover (Trifolium pratense) and Zigzag Clover (T. medium) - A Picture of Genomic Similarities and Differences.</title>
        <authorList>
            <person name="Dluhosova J."/>
            <person name="Istvanek J."/>
            <person name="Nedelnik J."/>
            <person name="Repkova J."/>
        </authorList>
    </citation>
    <scope>NUCLEOTIDE SEQUENCE [LARGE SCALE GENOMIC DNA]</scope>
    <source>
        <strain evidence="2">cv. 10/8</strain>
        <tissue evidence="1">Leaf</tissue>
    </source>
</reference>
<organism evidence="1 2">
    <name type="scientific">Trifolium medium</name>
    <dbReference type="NCBI Taxonomy" id="97028"/>
    <lineage>
        <taxon>Eukaryota</taxon>
        <taxon>Viridiplantae</taxon>
        <taxon>Streptophyta</taxon>
        <taxon>Embryophyta</taxon>
        <taxon>Tracheophyta</taxon>
        <taxon>Spermatophyta</taxon>
        <taxon>Magnoliopsida</taxon>
        <taxon>eudicotyledons</taxon>
        <taxon>Gunneridae</taxon>
        <taxon>Pentapetalae</taxon>
        <taxon>rosids</taxon>
        <taxon>fabids</taxon>
        <taxon>Fabales</taxon>
        <taxon>Fabaceae</taxon>
        <taxon>Papilionoideae</taxon>
        <taxon>50 kb inversion clade</taxon>
        <taxon>NPAAA clade</taxon>
        <taxon>Hologalegina</taxon>
        <taxon>IRL clade</taxon>
        <taxon>Trifolieae</taxon>
        <taxon>Trifolium</taxon>
    </lineage>
</organism>
<comment type="caution">
    <text evidence="1">The sequence shown here is derived from an EMBL/GenBank/DDBJ whole genome shotgun (WGS) entry which is preliminary data.</text>
</comment>
<accession>A0A392UDR8</accession>
<name>A0A392UDR8_9FABA</name>